<proteinExistence type="predicted"/>
<protein>
    <recommendedName>
        <fullName evidence="1">Xylulose 5-phosphate/Fructose 6-phosphate phosphoketolase C-terminal domain-containing protein</fullName>
    </recommendedName>
</protein>
<organism evidence="2 3">
    <name type="scientific">Armillaria borealis</name>
    <dbReference type="NCBI Taxonomy" id="47425"/>
    <lineage>
        <taxon>Eukaryota</taxon>
        <taxon>Fungi</taxon>
        <taxon>Dikarya</taxon>
        <taxon>Basidiomycota</taxon>
        <taxon>Agaricomycotina</taxon>
        <taxon>Agaricomycetes</taxon>
        <taxon>Agaricomycetidae</taxon>
        <taxon>Agaricales</taxon>
        <taxon>Marasmiineae</taxon>
        <taxon>Physalacriaceae</taxon>
        <taxon>Armillaria</taxon>
    </lineage>
</organism>
<comment type="caution">
    <text evidence="2">The sequence shown here is derived from an EMBL/GenBank/DDBJ whole genome shotgun (WGS) entry which is preliminary data.</text>
</comment>
<reference evidence="2" key="1">
    <citation type="submission" date="2023-06" db="EMBL/GenBank/DDBJ databases">
        <authorList>
            <consortium name="Lawrence Berkeley National Laboratory"/>
            <person name="Ahrendt S."/>
            <person name="Sahu N."/>
            <person name="Indic B."/>
            <person name="Wong-Bajracharya J."/>
            <person name="Merenyi Z."/>
            <person name="Ke H.-M."/>
            <person name="Monk M."/>
            <person name="Kocsube S."/>
            <person name="Drula E."/>
            <person name="Lipzen A."/>
            <person name="Balint B."/>
            <person name="Henrissat B."/>
            <person name="Andreopoulos B."/>
            <person name="Martin F.M."/>
            <person name="Harder C.B."/>
            <person name="Rigling D."/>
            <person name="Ford K.L."/>
            <person name="Foster G.D."/>
            <person name="Pangilinan J."/>
            <person name="Papanicolaou A."/>
            <person name="Barry K."/>
            <person name="LaButti K."/>
            <person name="Viragh M."/>
            <person name="Koriabine M."/>
            <person name="Yan M."/>
            <person name="Riley R."/>
            <person name="Champramary S."/>
            <person name="Plett K.L."/>
            <person name="Tsai I.J."/>
            <person name="Slot J."/>
            <person name="Sipos G."/>
            <person name="Plett J."/>
            <person name="Nagy L.G."/>
            <person name="Grigoriev I.V."/>
        </authorList>
    </citation>
    <scope>NUCLEOTIDE SEQUENCE</scope>
    <source>
        <strain evidence="2">FPL87.14</strain>
    </source>
</reference>
<gene>
    <name evidence="2" type="ORF">EV421DRAFT_1743383</name>
</gene>
<dbReference type="InterPro" id="IPR009014">
    <property type="entry name" value="Transketo_C/PFOR_II"/>
</dbReference>
<dbReference type="GO" id="GO:0016832">
    <property type="term" value="F:aldehyde-lyase activity"/>
    <property type="evidence" value="ECO:0007669"/>
    <property type="project" value="InterPro"/>
</dbReference>
<dbReference type="EMBL" id="JAUEPT010000122">
    <property type="protein sequence ID" value="KAK0431133.1"/>
    <property type="molecule type" value="Genomic_DNA"/>
</dbReference>
<dbReference type="Gene3D" id="3.40.50.920">
    <property type="match status" value="1"/>
</dbReference>
<keyword evidence="3" id="KW-1185">Reference proteome</keyword>
<dbReference type="Proteomes" id="UP001175226">
    <property type="component" value="Unassembled WGS sequence"/>
</dbReference>
<name>A0AA39MES4_9AGAR</name>
<feature type="domain" description="Xylulose 5-phosphate/Fructose 6-phosphate phosphoketolase C-terminal" evidence="1">
    <location>
        <begin position="325"/>
        <end position="394"/>
    </location>
</feature>
<dbReference type="AlphaFoldDB" id="A0AA39MES4"/>
<sequence>MIRNPYFEIIDNPVLSSTEKGIQSDLRMPPRCATVFSVGMAGVSSDVPTMSWHRIPMPGDSSKTYFNFMPTMFIVMPHVIPFWKTPTSTLLAEEVEAYIPEACTLGIPVVLIDSTCKWHAHIMKGRICLLQLTMMGVHGEAAGGGGGTRRCAIIMTVLSDEQEQLLESFKFLGPSTLQKMFDAIKMMVNTLVRAVKSRLPASSQWISSMNITWEIGKQLVINKIQRAVGQELSDWFLINRIDDKYWVNNIYEDGFMHLSYDDSPEYEWNKSIRSFNECKAEGFMETYNYISEPGIIISATRVVINSIDSEEQLSGFQLSPGEADHFTSVDNGVSPDVVLTSISVEVTFEVIATTALLHQYTNLHIHVVNVADWMIPSAHGSHPHDLTEKVFTHCLLRTGLFSSIIMDIL</sequence>
<dbReference type="GO" id="GO:0005975">
    <property type="term" value="P:carbohydrate metabolic process"/>
    <property type="evidence" value="ECO:0007669"/>
    <property type="project" value="InterPro"/>
</dbReference>
<accession>A0AA39MES4</accession>
<evidence type="ECO:0000259" key="1">
    <source>
        <dbReference type="Pfam" id="PF09363"/>
    </source>
</evidence>
<dbReference type="InterPro" id="IPR018969">
    <property type="entry name" value="Xul5P/Fru6P_PKetolase_C"/>
</dbReference>
<dbReference type="Pfam" id="PF09363">
    <property type="entry name" value="XFP_C"/>
    <property type="match status" value="1"/>
</dbReference>
<evidence type="ECO:0000313" key="2">
    <source>
        <dbReference type="EMBL" id="KAK0431133.1"/>
    </source>
</evidence>
<evidence type="ECO:0000313" key="3">
    <source>
        <dbReference type="Proteomes" id="UP001175226"/>
    </source>
</evidence>